<name>A0A1H2R480_9RHOB</name>
<dbReference type="Pfam" id="PF10090">
    <property type="entry name" value="HPTransfase"/>
    <property type="match status" value="1"/>
</dbReference>
<evidence type="ECO:0000313" key="3">
    <source>
        <dbReference type="Proteomes" id="UP000182944"/>
    </source>
</evidence>
<organism evidence="2 3">
    <name type="scientific">Paracoccus sanguinis</name>
    <dbReference type="NCBI Taxonomy" id="1545044"/>
    <lineage>
        <taxon>Bacteria</taxon>
        <taxon>Pseudomonadati</taxon>
        <taxon>Pseudomonadota</taxon>
        <taxon>Alphaproteobacteria</taxon>
        <taxon>Rhodobacterales</taxon>
        <taxon>Paracoccaceae</taxon>
        <taxon>Paracoccus</taxon>
    </lineage>
</organism>
<dbReference type="EMBL" id="FNNA01000001">
    <property type="protein sequence ID" value="SDW14151.1"/>
    <property type="molecule type" value="Genomic_DNA"/>
</dbReference>
<keyword evidence="2" id="KW-0808">Transferase</keyword>
<dbReference type="Proteomes" id="UP000182944">
    <property type="component" value="Unassembled WGS sequence"/>
</dbReference>
<protein>
    <submittedName>
        <fullName evidence="2">Histidine phosphotransferase ChpT</fullName>
    </submittedName>
</protein>
<dbReference type="InterPro" id="IPR018762">
    <property type="entry name" value="ChpT_C"/>
</dbReference>
<dbReference type="Gene3D" id="3.30.565.10">
    <property type="entry name" value="Histidine kinase-like ATPase, C-terminal domain"/>
    <property type="match status" value="1"/>
</dbReference>
<reference evidence="3" key="1">
    <citation type="submission" date="2016-10" db="EMBL/GenBank/DDBJ databases">
        <authorList>
            <person name="Varghese N."/>
            <person name="Submissions S."/>
        </authorList>
    </citation>
    <scope>NUCLEOTIDE SEQUENCE [LARGE SCALE GENOMIC DNA]</scope>
    <source>
        <strain evidence="3">DSM 29303</strain>
    </source>
</reference>
<accession>A0A1H2R480</accession>
<dbReference type="OrthoDB" id="9803702at2"/>
<evidence type="ECO:0000313" key="2">
    <source>
        <dbReference type="EMBL" id="SDW14151.1"/>
    </source>
</evidence>
<proteinExistence type="predicted"/>
<dbReference type="InterPro" id="IPR036890">
    <property type="entry name" value="HATPase_C_sf"/>
</dbReference>
<dbReference type="Gene3D" id="1.10.287.130">
    <property type="match status" value="1"/>
</dbReference>
<gene>
    <name evidence="2" type="ORF">SAMN05444276_101216</name>
</gene>
<evidence type="ECO:0000259" key="1">
    <source>
        <dbReference type="Pfam" id="PF10090"/>
    </source>
</evidence>
<dbReference type="STRING" id="1545044.SAMN05444276_101216"/>
<dbReference type="AlphaFoldDB" id="A0A1H2R480"/>
<dbReference type="RefSeq" id="WP_052176513.1">
    <property type="nucleotide sequence ID" value="NZ_FNNA01000001.1"/>
</dbReference>
<keyword evidence="3" id="KW-1185">Reference proteome</keyword>
<dbReference type="GO" id="GO:0016740">
    <property type="term" value="F:transferase activity"/>
    <property type="evidence" value="ECO:0007669"/>
    <property type="project" value="UniProtKB-KW"/>
</dbReference>
<sequence>MTAPTIINAATAATVPDADLASLVAARLCHDLVSPLGAIGNGVELLEMSGDQSGLARSPELSLITESVRAARARLRFFRSAFGHAPADARVALPEIAQLLGDVTEGTRLTVELNGQGDLARPEARMLLLSFLCLDSAMPWGGRVLICRTAPGWRVVGEATRMRIDRDLWRWLDGDAAPMQPMPPAAAVHFPLLGRMAAQLARPVTWEVDETGAEISF</sequence>
<feature type="domain" description="Histidine phosphotransferase ChpT C-terminal" evidence="1">
    <location>
        <begin position="94"/>
        <end position="211"/>
    </location>
</feature>